<dbReference type="EMBL" id="RDQH01000329">
    <property type="protein sequence ID" value="RXI04608.1"/>
    <property type="molecule type" value="Genomic_DNA"/>
</dbReference>
<evidence type="ECO:0000313" key="1">
    <source>
        <dbReference type="EMBL" id="RXI04608.1"/>
    </source>
</evidence>
<dbReference type="AlphaFoldDB" id="A0A498K8L4"/>
<proteinExistence type="predicted"/>
<reference evidence="2 3" key="1">
    <citation type="submission" date="2018-10" db="EMBL/GenBank/DDBJ databases">
        <title>A high-quality apple genome assembly.</title>
        <authorList>
            <person name="Hu J."/>
        </authorList>
    </citation>
    <scope>NUCLEOTIDE SEQUENCE [LARGE SCALE GENOMIC DNA]</scope>
    <source>
        <strain evidence="3">cv. HFTH1</strain>
        <tissue evidence="2">Young leaf</tissue>
    </source>
</reference>
<dbReference type="EMBL" id="RDQH01000329">
    <property type="protein sequence ID" value="RXI04610.1"/>
    <property type="molecule type" value="Genomic_DNA"/>
</dbReference>
<comment type="caution">
    <text evidence="2">The sequence shown here is derived from an EMBL/GenBank/DDBJ whole genome shotgun (WGS) entry which is preliminary data.</text>
</comment>
<evidence type="ECO:0000313" key="2">
    <source>
        <dbReference type="EMBL" id="RXI04610.1"/>
    </source>
</evidence>
<evidence type="ECO:0000313" key="3">
    <source>
        <dbReference type="Proteomes" id="UP000290289"/>
    </source>
</evidence>
<sequence>MGGVDGALSPGCLPMFQGYDLGALRSRSFKNSNQPSNPSIPVIAIPSRFERSHLNTCSQLIPCFSSIKDNYMLSSL</sequence>
<accession>A0A498K8L4</accession>
<protein>
    <submittedName>
        <fullName evidence="2">Uncharacterized protein</fullName>
    </submittedName>
</protein>
<organism evidence="2 3">
    <name type="scientific">Malus domestica</name>
    <name type="common">Apple</name>
    <name type="synonym">Pyrus malus</name>
    <dbReference type="NCBI Taxonomy" id="3750"/>
    <lineage>
        <taxon>Eukaryota</taxon>
        <taxon>Viridiplantae</taxon>
        <taxon>Streptophyta</taxon>
        <taxon>Embryophyta</taxon>
        <taxon>Tracheophyta</taxon>
        <taxon>Spermatophyta</taxon>
        <taxon>Magnoliopsida</taxon>
        <taxon>eudicotyledons</taxon>
        <taxon>Gunneridae</taxon>
        <taxon>Pentapetalae</taxon>
        <taxon>rosids</taxon>
        <taxon>fabids</taxon>
        <taxon>Rosales</taxon>
        <taxon>Rosaceae</taxon>
        <taxon>Amygdaloideae</taxon>
        <taxon>Maleae</taxon>
        <taxon>Malus</taxon>
    </lineage>
</organism>
<name>A0A498K8L4_MALDO</name>
<gene>
    <name evidence="1" type="ORF">DVH24_038882</name>
    <name evidence="2" type="ORF">DVH24_038884</name>
</gene>
<keyword evidence="3" id="KW-1185">Reference proteome</keyword>
<dbReference type="Proteomes" id="UP000290289">
    <property type="component" value="Chromosome 3"/>
</dbReference>